<dbReference type="eggNOG" id="COG2111">
    <property type="taxonomic scope" value="Bacteria"/>
</dbReference>
<accession>I4EYG5</accession>
<dbReference type="AlphaFoldDB" id="I4EYG5"/>
<sequence length="164" mass="17112">MNPHDVVLRVVARLLLGPSVVVAISLIVKGYTDVGDGFAAGVVVALAIAVVYVALGATAAERALPFLRYAPHLMVAGLLLDIGTGFFPLLTGEPVFSHRPGPGAHVHTFGALELFTPLLFDLGLFLLVVGVLTVLLHQFAGLRGLAGDPPAPPVDDEPTGRRQP</sequence>
<dbReference type="InterPro" id="IPR007182">
    <property type="entry name" value="MnhB"/>
</dbReference>
<evidence type="ECO:0000256" key="3">
    <source>
        <dbReference type="ARBA" id="ARBA00022475"/>
    </source>
</evidence>
<keyword evidence="6 7" id="KW-0472">Membrane</keyword>
<evidence type="ECO:0000256" key="1">
    <source>
        <dbReference type="ARBA" id="ARBA00004651"/>
    </source>
</evidence>
<dbReference type="PANTHER" id="PTHR33932">
    <property type="entry name" value="NA(+)/H(+) ANTIPORTER SUBUNIT B"/>
    <property type="match status" value="1"/>
</dbReference>
<keyword evidence="5 7" id="KW-1133">Transmembrane helix</keyword>
<evidence type="ECO:0000313" key="9">
    <source>
        <dbReference type="EMBL" id="CCH88428.1"/>
    </source>
</evidence>
<feature type="domain" description="Na+/H+ antiporter MnhB subunit-related protein" evidence="8">
    <location>
        <begin position="7"/>
        <end position="133"/>
    </location>
</feature>
<comment type="similarity">
    <text evidence="2">Belongs to the CPA3 antiporters (TC 2.A.63) subunit B family.</text>
</comment>
<evidence type="ECO:0000256" key="4">
    <source>
        <dbReference type="ARBA" id="ARBA00022692"/>
    </source>
</evidence>
<keyword evidence="10" id="KW-1185">Reference proteome</keyword>
<comment type="subcellular location">
    <subcellularLocation>
        <location evidence="1">Cell membrane</location>
        <topology evidence="1">Multi-pass membrane protein</topology>
    </subcellularLocation>
</comment>
<dbReference type="KEGG" id="mmar:MODMU_3002"/>
<evidence type="ECO:0000256" key="2">
    <source>
        <dbReference type="ARBA" id="ARBA00009425"/>
    </source>
</evidence>
<dbReference type="HOGENOM" id="CLU_101659_2_0_11"/>
<evidence type="ECO:0000256" key="6">
    <source>
        <dbReference type="ARBA" id="ARBA00023136"/>
    </source>
</evidence>
<evidence type="ECO:0000259" key="8">
    <source>
        <dbReference type="Pfam" id="PF04039"/>
    </source>
</evidence>
<dbReference type="OMA" id="DPIMTHY"/>
<organism evidence="9 10">
    <name type="scientific">Modestobacter italicus (strain DSM 44449 / CECT 9708 / BC 501)</name>
    <dbReference type="NCBI Taxonomy" id="2732864"/>
    <lineage>
        <taxon>Bacteria</taxon>
        <taxon>Bacillati</taxon>
        <taxon>Actinomycetota</taxon>
        <taxon>Actinomycetes</taxon>
        <taxon>Geodermatophilales</taxon>
        <taxon>Geodermatophilaceae</taxon>
        <taxon>Modestobacter</taxon>
    </lineage>
</organism>
<feature type="transmembrane region" description="Helical" evidence="7">
    <location>
        <begin position="12"/>
        <end position="32"/>
    </location>
</feature>
<dbReference type="EMBL" id="FO203431">
    <property type="protein sequence ID" value="CCH88428.1"/>
    <property type="molecule type" value="Genomic_DNA"/>
</dbReference>
<feature type="transmembrane region" description="Helical" evidence="7">
    <location>
        <begin position="114"/>
        <end position="136"/>
    </location>
</feature>
<feature type="transmembrane region" description="Helical" evidence="7">
    <location>
        <begin position="38"/>
        <end position="57"/>
    </location>
</feature>
<dbReference type="Pfam" id="PF04039">
    <property type="entry name" value="MnhB"/>
    <property type="match status" value="1"/>
</dbReference>
<dbReference type="STRING" id="477641.MODMU_3002"/>
<proteinExistence type="inferred from homology"/>
<dbReference type="Proteomes" id="UP000006461">
    <property type="component" value="Chromosome"/>
</dbReference>
<gene>
    <name evidence="9" type="primary">mnhB</name>
    <name evidence="9" type="ordered locus">MODMU_3002</name>
</gene>
<evidence type="ECO:0000256" key="7">
    <source>
        <dbReference type="SAM" id="Phobius"/>
    </source>
</evidence>
<protein>
    <submittedName>
        <fullName evidence="9">Na+/H+ antiporter</fullName>
    </submittedName>
</protein>
<keyword evidence="4 7" id="KW-0812">Transmembrane</keyword>
<reference evidence="9 10" key="1">
    <citation type="journal article" date="2012" name="J. Bacteriol.">
        <title>Genome Sequence of Radiation-Resistant Modestobacter marinus Strain BC501, a Representative Actinobacterium That Thrives on Calcareous Stone Surfaces.</title>
        <authorList>
            <person name="Normand P."/>
            <person name="Gury J."/>
            <person name="Pujic P."/>
            <person name="Chouaia B."/>
            <person name="Crotti E."/>
            <person name="Brusetti L."/>
            <person name="Daffonchio D."/>
            <person name="Vacherie B."/>
            <person name="Barbe V."/>
            <person name="Medigue C."/>
            <person name="Calteau A."/>
            <person name="Ghodhbane-Gtari F."/>
            <person name="Essoussi I."/>
            <person name="Nouioui I."/>
            <person name="Abbassi-Ghozzi I."/>
            <person name="Gtari M."/>
        </authorList>
    </citation>
    <scope>NUCLEOTIDE SEQUENCE [LARGE SCALE GENOMIC DNA]</scope>
    <source>
        <strain evidence="10">BC 501</strain>
    </source>
</reference>
<evidence type="ECO:0000313" key="10">
    <source>
        <dbReference type="Proteomes" id="UP000006461"/>
    </source>
</evidence>
<keyword evidence="3" id="KW-1003">Cell membrane</keyword>
<dbReference type="InterPro" id="IPR050622">
    <property type="entry name" value="CPA3_antiporter_subunitB"/>
</dbReference>
<feature type="transmembrane region" description="Helical" evidence="7">
    <location>
        <begin position="69"/>
        <end position="90"/>
    </location>
</feature>
<name>I4EYG5_MODI5</name>
<dbReference type="OrthoDB" id="5244572at2"/>
<dbReference type="GO" id="GO:0005886">
    <property type="term" value="C:plasma membrane"/>
    <property type="evidence" value="ECO:0007669"/>
    <property type="project" value="UniProtKB-SubCell"/>
</dbReference>
<dbReference type="PANTHER" id="PTHR33932:SF4">
    <property type="entry name" value="NA(+)_H(+) ANTIPORTER SUBUNIT B"/>
    <property type="match status" value="1"/>
</dbReference>
<evidence type="ECO:0000256" key="5">
    <source>
        <dbReference type="ARBA" id="ARBA00022989"/>
    </source>
</evidence>